<dbReference type="PANTHER" id="PTHR30417:SF1">
    <property type="entry name" value="N-ACETYLMURAMOYL-L-ALANINE AMIDASE AMID"/>
    <property type="match status" value="1"/>
</dbReference>
<evidence type="ECO:0000313" key="6">
    <source>
        <dbReference type="EMBL" id="GAA0859737.1"/>
    </source>
</evidence>
<dbReference type="SUPFAM" id="SSF55846">
    <property type="entry name" value="N-acetylmuramoyl-L-alanine amidase-like"/>
    <property type="match status" value="1"/>
</dbReference>
<keyword evidence="3" id="KW-0378">Hydrolase</keyword>
<dbReference type="InterPro" id="IPR003646">
    <property type="entry name" value="SH3-like_bac-type"/>
</dbReference>
<dbReference type="CDD" id="cd06583">
    <property type="entry name" value="PGRP"/>
    <property type="match status" value="1"/>
</dbReference>
<proteinExistence type="predicted"/>
<dbReference type="Pfam" id="PF01510">
    <property type="entry name" value="Amidase_2"/>
    <property type="match status" value="1"/>
</dbReference>
<dbReference type="Gene3D" id="2.30.30.40">
    <property type="entry name" value="SH3 Domains"/>
    <property type="match status" value="1"/>
</dbReference>
<organism evidence="6 7">
    <name type="scientific">Aliiglaciecola litoralis</name>
    <dbReference type="NCBI Taxonomy" id="582857"/>
    <lineage>
        <taxon>Bacteria</taxon>
        <taxon>Pseudomonadati</taxon>
        <taxon>Pseudomonadota</taxon>
        <taxon>Gammaproteobacteria</taxon>
        <taxon>Alteromonadales</taxon>
        <taxon>Alteromonadaceae</taxon>
        <taxon>Aliiglaciecola</taxon>
    </lineage>
</organism>
<evidence type="ECO:0000259" key="5">
    <source>
        <dbReference type="PROSITE" id="PS51781"/>
    </source>
</evidence>
<dbReference type="PANTHER" id="PTHR30417">
    <property type="entry name" value="N-ACETYLMURAMOYL-L-ALANINE AMIDASE AMID"/>
    <property type="match status" value="1"/>
</dbReference>
<name>A0ABP3X2Q0_9ALTE</name>
<evidence type="ECO:0000256" key="1">
    <source>
        <dbReference type="ARBA" id="ARBA00001561"/>
    </source>
</evidence>
<evidence type="ECO:0000313" key="7">
    <source>
        <dbReference type="Proteomes" id="UP001500359"/>
    </source>
</evidence>
<gene>
    <name evidence="6" type="ORF">GCM10009114_34340</name>
</gene>
<dbReference type="Gene3D" id="3.40.80.10">
    <property type="entry name" value="Peptidoglycan recognition protein-like"/>
    <property type="match status" value="1"/>
</dbReference>
<evidence type="ECO:0000256" key="3">
    <source>
        <dbReference type="ARBA" id="ARBA00022801"/>
    </source>
</evidence>
<dbReference type="InterPro" id="IPR002502">
    <property type="entry name" value="Amidase_domain"/>
</dbReference>
<reference evidence="7" key="1">
    <citation type="journal article" date="2019" name="Int. J. Syst. Evol. Microbiol.">
        <title>The Global Catalogue of Microorganisms (GCM) 10K type strain sequencing project: providing services to taxonomists for standard genome sequencing and annotation.</title>
        <authorList>
            <consortium name="The Broad Institute Genomics Platform"/>
            <consortium name="The Broad Institute Genome Sequencing Center for Infectious Disease"/>
            <person name="Wu L."/>
            <person name="Ma J."/>
        </authorList>
    </citation>
    <scope>NUCLEOTIDE SEQUENCE [LARGE SCALE GENOMIC DNA]</scope>
    <source>
        <strain evidence="7">JCM 15896</strain>
    </source>
</reference>
<dbReference type="SMART" id="SM00644">
    <property type="entry name" value="Ami_2"/>
    <property type="match status" value="1"/>
</dbReference>
<dbReference type="InterPro" id="IPR036505">
    <property type="entry name" value="Amidase/PGRP_sf"/>
</dbReference>
<dbReference type="Proteomes" id="UP001500359">
    <property type="component" value="Unassembled WGS sequence"/>
</dbReference>
<dbReference type="Pfam" id="PF08239">
    <property type="entry name" value="SH3_3"/>
    <property type="match status" value="1"/>
</dbReference>
<evidence type="ECO:0000256" key="4">
    <source>
        <dbReference type="ARBA" id="ARBA00023316"/>
    </source>
</evidence>
<accession>A0ABP3X2Q0</accession>
<keyword evidence="4" id="KW-0961">Cell wall biogenesis/degradation</keyword>
<keyword evidence="7" id="KW-1185">Reference proteome</keyword>
<dbReference type="PROSITE" id="PS51781">
    <property type="entry name" value="SH3B"/>
    <property type="match status" value="1"/>
</dbReference>
<dbReference type="EMBL" id="BAAAFD010000013">
    <property type="protein sequence ID" value="GAA0859737.1"/>
    <property type="molecule type" value="Genomic_DNA"/>
</dbReference>
<dbReference type="InterPro" id="IPR051206">
    <property type="entry name" value="NAMLAA_amidase_2"/>
</dbReference>
<sequence length="276" mass="30663">MTTKTIIKEHRLSGGGVKYKASPNHGGIFAAGVADTIVLHYTGGSSFDSSVEHLCSEKTKASAHLVIGREGQVTQLVPFDTIAWHAGASQWKGRSGMNQYSIGIELDNAGELTKNQAGMYSSWFNRTYAPEEVFRGTHRNRTHPSFWHIYTEQQIEKTFAICDLLCDTYGISEIVGHEEISPKHKVDPGPAFPLDKLRQCVEADRADNSADNIFELGADRVVTATKLNVRSGPSINFEAVSAPLLTGRKVKVIERHEEWSKIEFTQTGWVNSRFLR</sequence>
<comment type="caution">
    <text evidence="6">The sequence shown here is derived from an EMBL/GenBank/DDBJ whole genome shotgun (WGS) entry which is preliminary data.</text>
</comment>
<protein>
    <recommendedName>
        <fullName evidence="2">N-acetylmuramoyl-L-alanine amidase</fullName>
        <ecNumber evidence="2">3.5.1.28</ecNumber>
    </recommendedName>
</protein>
<dbReference type="EC" id="3.5.1.28" evidence="2"/>
<feature type="domain" description="SH3b" evidence="5">
    <location>
        <begin position="217"/>
        <end position="276"/>
    </location>
</feature>
<dbReference type="RefSeq" id="WP_343862220.1">
    <property type="nucleotide sequence ID" value="NZ_BAAAFD010000013.1"/>
</dbReference>
<comment type="catalytic activity">
    <reaction evidence="1">
        <text>Hydrolyzes the link between N-acetylmuramoyl residues and L-amino acid residues in certain cell-wall glycopeptides.</text>
        <dbReference type="EC" id="3.5.1.28"/>
    </reaction>
</comment>
<evidence type="ECO:0000256" key="2">
    <source>
        <dbReference type="ARBA" id="ARBA00011901"/>
    </source>
</evidence>